<organism evidence="2 4">
    <name type="scientific">Alkaliphilus metalliredigens (strain QYMF)</name>
    <dbReference type="NCBI Taxonomy" id="293826"/>
    <lineage>
        <taxon>Bacteria</taxon>
        <taxon>Bacillati</taxon>
        <taxon>Bacillota</taxon>
        <taxon>Clostridia</taxon>
        <taxon>Peptostreptococcales</taxon>
        <taxon>Natronincolaceae</taxon>
        <taxon>Alkaliphilus</taxon>
    </lineage>
</organism>
<evidence type="ECO:0000259" key="1">
    <source>
        <dbReference type="Pfam" id="PF13655"/>
    </source>
</evidence>
<accession>A6TN41</accession>
<dbReference type="Proteomes" id="UP000001572">
    <property type="component" value="Chromosome"/>
</dbReference>
<dbReference type="PANTHER" id="PTHR34047:SF8">
    <property type="entry name" value="PROTEIN YKFC"/>
    <property type="match status" value="1"/>
</dbReference>
<dbReference type="PANTHER" id="PTHR34047">
    <property type="entry name" value="NUCLEAR INTRON MATURASE 1, MITOCHONDRIAL-RELATED"/>
    <property type="match status" value="1"/>
</dbReference>
<feature type="domain" description="Reverse transcriptase N-terminal" evidence="1">
    <location>
        <begin position="20"/>
        <end position="99"/>
    </location>
</feature>
<dbReference type="EMBL" id="CP000724">
    <property type="protein sequence ID" value="ABR47609.1"/>
    <property type="molecule type" value="Genomic_DNA"/>
</dbReference>
<dbReference type="HOGENOM" id="CLU_013584_10_2_9"/>
<evidence type="ECO:0000313" key="4">
    <source>
        <dbReference type="Proteomes" id="UP000001572"/>
    </source>
</evidence>
<dbReference type="eggNOG" id="COG3344">
    <property type="taxonomic scope" value="Bacteria"/>
</dbReference>
<reference evidence="4" key="2">
    <citation type="journal article" date="2016" name="Genome Announc.">
        <title>Complete genome sequence of Alkaliphilus metalliredigens strain QYMF, an alkaliphilic and metal-reducing bacterium isolated from borax-contaminated leachate ponds.</title>
        <authorList>
            <person name="Hwang C."/>
            <person name="Copeland A."/>
            <person name="Lucas S."/>
            <person name="Lapidus A."/>
            <person name="Barry K."/>
            <person name="Detter J.C."/>
            <person name="Glavina Del Rio T."/>
            <person name="Hammon N."/>
            <person name="Israni S."/>
            <person name="Dalin E."/>
            <person name="Tice H."/>
            <person name="Pitluck S."/>
            <person name="Chertkov O."/>
            <person name="Brettin T."/>
            <person name="Bruce D."/>
            <person name="Han C."/>
            <person name="Schmutz J."/>
            <person name="Larimer F."/>
            <person name="Land M.L."/>
            <person name="Hauser L."/>
            <person name="Kyrpides N."/>
            <person name="Mikhailova N."/>
            <person name="Ye Q."/>
            <person name="Zhou J."/>
            <person name="Richardson P."/>
            <person name="Fields M.W."/>
        </authorList>
    </citation>
    <scope>NUCLEOTIDE SEQUENCE [LARGE SCALE GENOMIC DNA]</scope>
    <source>
        <strain evidence="4">QYMF</strain>
    </source>
</reference>
<reference evidence="2" key="1">
    <citation type="submission" date="2007-06" db="EMBL/GenBank/DDBJ databases">
        <title>Complete sequence of Alkaliphilus metalliredigens QYMF.</title>
        <authorList>
            <consortium name="US DOE Joint Genome Institute"/>
            <person name="Copeland A."/>
            <person name="Lucas S."/>
            <person name="Lapidus A."/>
            <person name="Barry K."/>
            <person name="Detter J.C."/>
            <person name="Glavina del Rio T."/>
            <person name="Hammon N."/>
            <person name="Israni S."/>
            <person name="Dalin E."/>
            <person name="Tice H."/>
            <person name="Pitluck S."/>
            <person name="Chertkov O."/>
            <person name="Brettin T."/>
            <person name="Bruce D."/>
            <person name="Han C."/>
            <person name="Schmutz J."/>
            <person name="Larimer F."/>
            <person name="Land M."/>
            <person name="Hauser L."/>
            <person name="Kyrpides N."/>
            <person name="Mikhailova N."/>
            <person name="Ye Q."/>
            <person name="Zhou J."/>
            <person name="Fields M."/>
            <person name="Richardson P."/>
        </authorList>
    </citation>
    <scope>NUCLEOTIDE SEQUENCE</scope>
    <source>
        <strain evidence="2">QYMF</strain>
    </source>
</reference>
<dbReference type="KEGG" id="amt:Amet_1409"/>
<evidence type="ECO:0000313" key="3">
    <source>
        <dbReference type="EMBL" id="ABR50368.1"/>
    </source>
</evidence>
<dbReference type="KEGG" id="amt:Amet_4292"/>
<dbReference type="STRING" id="293826.Amet_1409"/>
<dbReference type="OrthoDB" id="9793236at2"/>
<dbReference type="InterPro" id="IPR025960">
    <property type="entry name" value="RVT_N"/>
</dbReference>
<evidence type="ECO:0000313" key="2">
    <source>
        <dbReference type="EMBL" id="ABR47609.1"/>
    </source>
</evidence>
<gene>
    <name evidence="2" type="ordered locus">Amet_1409</name>
    <name evidence="3" type="ordered locus">Amet_4292</name>
</gene>
<dbReference type="EMBL" id="CP000724">
    <property type="protein sequence ID" value="ABR50368.1"/>
    <property type="molecule type" value="Genomic_DNA"/>
</dbReference>
<dbReference type="AlphaFoldDB" id="A6TN41"/>
<dbReference type="Pfam" id="PF13655">
    <property type="entry name" value="RVT_N"/>
    <property type="match status" value="1"/>
</dbReference>
<name>A6TN41_ALKMQ</name>
<proteinExistence type="predicted"/>
<keyword evidence="4" id="KW-1185">Reference proteome</keyword>
<dbReference type="RefSeq" id="WP_012062650.1">
    <property type="nucleotide sequence ID" value="NC_009633.1"/>
</dbReference>
<dbReference type="InterPro" id="IPR051083">
    <property type="entry name" value="GrpII_Intron_Splice-Mob/Def"/>
</dbReference>
<sequence>MNTEKLKSEERASVDYALQWEKIDWAIVEEKVNKLQSRIARAVSKNRMNLVKKLQYLLSESHYAKLLAVKRITGNRGKRTAGVDSEKWSSPASKYKGALALTNHKYKAAPLKRTFIKKSNGKNRPLGIPTVNSYCTPPKTVFGF</sequence>
<protein>
    <recommendedName>
        <fullName evidence="1">Reverse transcriptase N-terminal domain-containing protein</fullName>
    </recommendedName>
</protein>